<organism evidence="1 2">
    <name type="scientific">Paractinoplanes rhizophilus</name>
    <dbReference type="NCBI Taxonomy" id="1416877"/>
    <lineage>
        <taxon>Bacteria</taxon>
        <taxon>Bacillati</taxon>
        <taxon>Actinomycetota</taxon>
        <taxon>Actinomycetes</taxon>
        <taxon>Micromonosporales</taxon>
        <taxon>Micromonosporaceae</taxon>
        <taxon>Paractinoplanes</taxon>
    </lineage>
</organism>
<proteinExistence type="predicted"/>
<evidence type="ECO:0008006" key="3">
    <source>
        <dbReference type="Google" id="ProtNLM"/>
    </source>
</evidence>
<sequence>MPADVMPAASYATTLHTTRDGLSRAGVDVLVVTALQAECEAAREAGLAGGIAGWRACDPATSAPYLRGEYTTGGGASFVVALARPARMGGIATGPLVSTLVERLKPQCVAMSGVCAGNPESAALGDVIVAELTYLYDEGKGDHRQFPLADRWVREAQELSAADLPSYGEVSPADARLWLLERLLAGEDPTRHPARRRYFPGDTWAECVRSLVEGGLVVRDGARLSLTGVGRLHIEQVICDDVHGPRRLPFRIAVGPMASGNVVVRDGVTWQQLKQRGVRTVLGLDMEAAAVACAAFCAEVPYWVVVKGVMDHADPRKDDRYKSFAARASAEVLFQLLERGLRRPAAPA</sequence>
<comment type="caution">
    <text evidence="1">The sequence shown here is derived from an EMBL/GenBank/DDBJ whole genome shotgun (WGS) entry which is preliminary data.</text>
</comment>
<dbReference type="EMBL" id="JBHTBJ010000001">
    <property type="protein sequence ID" value="MFC7272367.1"/>
    <property type="molecule type" value="Genomic_DNA"/>
</dbReference>
<evidence type="ECO:0000313" key="2">
    <source>
        <dbReference type="Proteomes" id="UP001596548"/>
    </source>
</evidence>
<keyword evidence="2" id="KW-1185">Reference proteome</keyword>
<name>A0ABW2HGJ2_9ACTN</name>
<gene>
    <name evidence="1" type="ORF">ACFQS1_00110</name>
</gene>
<reference evidence="2" key="1">
    <citation type="journal article" date="2019" name="Int. J. Syst. Evol. Microbiol.">
        <title>The Global Catalogue of Microorganisms (GCM) 10K type strain sequencing project: providing services to taxonomists for standard genome sequencing and annotation.</title>
        <authorList>
            <consortium name="The Broad Institute Genomics Platform"/>
            <consortium name="The Broad Institute Genome Sequencing Center for Infectious Disease"/>
            <person name="Wu L."/>
            <person name="Ma J."/>
        </authorList>
    </citation>
    <scope>NUCLEOTIDE SEQUENCE [LARGE SCALE GENOMIC DNA]</scope>
    <source>
        <strain evidence="2">XZYJT-10</strain>
    </source>
</reference>
<dbReference type="Proteomes" id="UP001596548">
    <property type="component" value="Unassembled WGS sequence"/>
</dbReference>
<accession>A0ABW2HGJ2</accession>
<dbReference type="InterPro" id="IPR035994">
    <property type="entry name" value="Nucleoside_phosphorylase_sf"/>
</dbReference>
<dbReference type="RefSeq" id="WP_378963756.1">
    <property type="nucleotide sequence ID" value="NZ_JBHTBJ010000001.1"/>
</dbReference>
<dbReference type="PANTHER" id="PTHR46832">
    <property type="entry name" value="5'-METHYLTHIOADENOSINE/S-ADENOSYLHOMOCYSTEINE NUCLEOSIDASE"/>
    <property type="match status" value="1"/>
</dbReference>
<evidence type="ECO:0000313" key="1">
    <source>
        <dbReference type="EMBL" id="MFC7272367.1"/>
    </source>
</evidence>
<dbReference type="Gene3D" id="3.40.50.1580">
    <property type="entry name" value="Nucleoside phosphorylase domain"/>
    <property type="match status" value="1"/>
</dbReference>
<dbReference type="SUPFAM" id="SSF53167">
    <property type="entry name" value="Purine and uridine phosphorylases"/>
    <property type="match status" value="1"/>
</dbReference>
<dbReference type="PANTHER" id="PTHR46832:SF1">
    <property type="entry name" value="5'-METHYLTHIOADENOSINE_S-ADENOSYLHOMOCYSTEINE NUCLEOSIDASE"/>
    <property type="match status" value="1"/>
</dbReference>
<protein>
    <recommendedName>
        <fullName evidence="3">Nucleoside phosphorylase</fullName>
    </recommendedName>
</protein>